<dbReference type="PANTHER" id="PTHR13457:SF1">
    <property type="entry name" value="HEAT REPEAT-CONTAINING PROTEIN 1"/>
    <property type="match status" value="1"/>
</dbReference>
<evidence type="ECO:0000313" key="4">
    <source>
        <dbReference type="EMBL" id="AEY59462.1"/>
    </source>
</evidence>
<dbReference type="SMART" id="SM01036">
    <property type="entry name" value="BP28CT"/>
    <property type="match status" value="1"/>
</dbReference>
<organism evidence="4">
    <name type="scientific">Apis cerana</name>
    <name type="common">Indian honeybee</name>
    <dbReference type="NCBI Taxonomy" id="7461"/>
    <lineage>
        <taxon>Eukaryota</taxon>
        <taxon>Metazoa</taxon>
        <taxon>Ecdysozoa</taxon>
        <taxon>Arthropoda</taxon>
        <taxon>Hexapoda</taxon>
        <taxon>Insecta</taxon>
        <taxon>Pterygota</taxon>
        <taxon>Neoptera</taxon>
        <taxon>Endopterygota</taxon>
        <taxon>Hymenoptera</taxon>
        <taxon>Apocrita</taxon>
        <taxon>Aculeata</taxon>
        <taxon>Apoidea</taxon>
        <taxon>Anthophila</taxon>
        <taxon>Apidae</taxon>
        <taxon>Apis</taxon>
    </lineage>
</organism>
<comment type="function">
    <text evidence="2">Involved in nucleolar processing of pre-18S ribosomal RNA.</text>
</comment>
<accession>V9IFK9</accession>
<evidence type="ECO:0000259" key="3">
    <source>
        <dbReference type="SMART" id="SM01036"/>
    </source>
</evidence>
<comment type="subcellular location">
    <subcellularLocation>
        <location evidence="2">Nucleus</location>
        <location evidence="2">Nucleolus</location>
    </subcellularLocation>
</comment>
<reference evidence="4" key="1">
    <citation type="submission" date="2011-11" db="EMBL/GenBank/DDBJ databases">
        <title>Decoding the brain transcriptome of the Eastern honeybee (Apis cerana) based on pyrosequencing.</title>
        <authorList>
            <person name="Sun L."/>
            <person name="Zheng H."/>
            <person name="Wang Y."/>
            <person name="Xie X."/>
            <person name="Zhu Y."/>
            <person name="Gu W."/>
            <person name="Wang S."/>
        </authorList>
    </citation>
    <scope>NUCLEOTIDE SEQUENCE</scope>
    <source>
        <tissue evidence="4">Brain</tissue>
    </source>
</reference>
<dbReference type="InterPro" id="IPR012954">
    <property type="entry name" value="BP28_C_dom"/>
</dbReference>
<name>V9IFK9_APICE</name>
<dbReference type="GO" id="GO:0030686">
    <property type="term" value="C:90S preribosome"/>
    <property type="evidence" value="ECO:0007669"/>
    <property type="project" value="TreeGrafter"/>
</dbReference>
<keyword evidence="2" id="KW-0687">Ribonucleoprotein</keyword>
<comment type="similarity">
    <text evidence="2">Belongs to the HEATR1/UTP10 family.</text>
</comment>
<sequence length="134" mass="15282">MNVLAESFNSAQPTDINAAIPDLGTFFLKILQFREDFLNSEDLMEIDESQLIMEDVIIVEESASKALVALVLKLSETTFRPLYYKLYDWAARNPQYKLRNITFYRLSANIAECLKSLFVLFAGHFSQACGNTIK</sequence>
<dbReference type="GO" id="GO:0034455">
    <property type="term" value="C:t-UTP complex"/>
    <property type="evidence" value="ECO:0007669"/>
    <property type="project" value="TreeGrafter"/>
</dbReference>
<keyword evidence="1 2" id="KW-0539">Nucleus</keyword>
<dbReference type="AlphaFoldDB" id="V9IFK9"/>
<dbReference type="GO" id="GO:0030515">
    <property type="term" value="F:snoRNA binding"/>
    <property type="evidence" value="ECO:0007669"/>
    <property type="project" value="TreeGrafter"/>
</dbReference>
<gene>
    <name evidence="4" type="ORF">ACCB02732</name>
</gene>
<dbReference type="GO" id="GO:0045943">
    <property type="term" value="P:positive regulation of transcription by RNA polymerase I"/>
    <property type="evidence" value="ECO:0007669"/>
    <property type="project" value="TreeGrafter"/>
</dbReference>
<evidence type="ECO:0000256" key="2">
    <source>
        <dbReference type="RuleBase" id="RU367065"/>
    </source>
</evidence>
<dbReference type="Pfam" id="PF08146">
    <property type="entry name" value="BP28CT"/>
    <property type="match status" value="1"/>
</dbReference>
<dbReference type="GO" id="GO:0032040">
    <property type="term" value="C:small-subunit processome"/>
    <property type="evidence" value="ECO:0007669"/>
    <property type="project" value="TreeGrafter"/>
</dbReference>
<keyword evidence="2" id="KW-0698">rRNA processing</keyword>
<dbReference type="GO" id="GO:0000462">
    <property type="term" value="P:maturation of SSU-rRNA from tricistronic rRNA transcript (SSU-rRNA, 5.8S rRNA, LSU-rRNA)"/>
    <property type="evidence" value="ECO:0007669"/>
    <property type="project" value="TreeGrafter"/>
</dbReference>
<dbReference type="PANTHER" id="PTHR13457">
    <property type="entry name" value="BAP28"/>
    <property type="match status" value="1"/>
</dbReference>
<proteinExistence type="evidence at transcript level"/>
<keyword evidence="2" id="KW-0690">Ribosome biogenesis</keyword>
<dbReference type="InterPro" id="IPR040191">
    <property type="entry name" value="UTP10"/>
</dbReference>
<feature type="domain" description="BP28 C-terminal" evidence="3">
    <location>
        <begin position="13"/>
        <end position="134"/>
    </location>
</feature>
<protein>
    <recommendedName>
        <fullName evidence="2">HEAT repeat-containing protein 1</fullName>
    </recommendedName>
</protein>
<evidence type="ECO:0000256" key="1">
    <source>
        <dbReference type="ARBA" id="ARBA00023242"/>
    </source>
</evidence>
<dbReference type="EMBL" id="JR041526">
    <property type="protein sequence ID" value="AEY59462.1"/>
    <property type="molecule type" value="mRNA"/>
</dbReference>